<evidence type="ECO:0000259" key="1">
    <source>
        <dbReference type="Pfam" id="PF12010"/>
    </source>
</evidence>
<dbReference type="SUPFAM" id="SSF53850">
    <property type="entry name" value="Periplasmic binding protein-like II"/>
    <property type="match status" value="1"/>
</dbReference>
<name>A0A4Q9DWC2_9BACL</name>
<gene>
    <name evidence="2" type="ORF">EYB31_05240</name>
</gene>
<dbReference type="EMBL" id="SIRE01000004">
    <property type="protein sequence ID" value="TBL80635.1"/>
    <property type="molecule type" value="Genomic_DNA"/>
</dbReference>
<sequence>MSSGGNFVNRKKLASWLPLFTALLLLLSACSSPLSLPGSDGNQAALNEAAAGGKRNGDVTLKLVLPGETPPRYNEVMKALNEKLSASIHAALDIEYIPWSSYNNQLLVKMAAGEDYDFFYNGYWQNYSQILNRMGARDVTDLIERYAPDLYKGLTPEYIHTNKYNGKLYGIPIPGPIEYPQGFNFRADIAEKYGYNASNLGSLQQVEAFLKKALASERASGRVGIRYNGEYTGDYKAMAFLGTQREYVPSYDFNSPGFLLNNEPVVINQFETQQYKDFLKLKRRWWDEGLIDKDSLFSKASLQSELISDTKSLGYISNAPEGYMGENSAGRAKLDPGARLDYVSIEGEGFKMVSSFKAGNFIVITPSSRNAERVLMFLNVLYKDKEIRDLYLYGIQGKDFVPVGDKQFKYPEGADPSKVFQNLWWMVTPWSNARIPASATATDKKFIQMSTDPNNFTKSVIAGFDFNPDPVKTEISKVNTIVVEYRKTLESGSGTDAQQDAKYNEFIDKLKKAGVDKIIAEKQKQIDAFLKK</sequence>
<dbReference type="Gene3D" id="3.40.190.10">
    <property type="entry name" value="Periplasmic binding protein-like II"/>
    <property type="match status" value="2"/>
</dbReference>
<dbReference type="Proteomes" id="UP000293142">
    <property type="component" value="Unassembled WGS sequence"/>
</dbReference>
<proteinExistence type="predicted"/>
<dbReference type="InterPro" id="IPR050490">
    <property type="entry name" value="Bact_solute-bd_prot1"/>
</dbReference>
<protein>
    <submittedName>
        <fullName evidence="2">Extracellular solute-binding protein</fullName>
    </submittedName>
</protein>
<dbReference type="AlphaFoldDB" id="A0A4Q9DWC2"/>
<evidence type="ECO:0000313" key="3">
    <source>
        <dbReference type="Proteomes" id="UP000293142"/>
    </source>
</evidence>
<dbReference type="InterPro" id="IPR022627">
    <property type="entry name" value="DUF3502"/>
</dbReference>
<keyword evidence="3" id="KW-1185">Reference proteome</keyword>
<accession>A0A4Q9DWC2</accession>
<organism evidence="2 3">
    <name type="scientific">Paenibacillus thalictri</name>
    <dbReference type="NCBI Taxonomy" id="2527873"/>
    <lineage>
        <taxon>Bacteria</taxon>
        <taxon>Bacillati</taxon>
        <taxon>Bacillota</taxon>
        <taxon>Bacilli</taxon>
        <taxon>Bacillales</taxon>
        <taxon>Paenibacillaceae</taxon>
        <taxon>Paenibacillus</taxon>
    </lineage>
</organism>
<dbReference type="OrthoDB" id="1988587at2"/>
<comment type="caution">
    <text evidence="2">The sequence shown here is derived from an EMBL/GenBank/DDBJ whole genome shotgun (WGS) entry which is preliminary data.</text>
</comment>
<dbReference type="Pfam" id="PF12010">
    <property type="entry name" value="DUF3502"/>
    <property type="match status" value="1"/>
</dbReference>
<reference evidence="2 3" key="1">
    <citation type="submission" date="2019-02" db="EMBL/GenBank/DDBJ databases">
        <title>Paenibacillus sp. nov., isolated from surface-sterilized tissue of Thalictrum simplex L.</title>
        <authorList>
            <person name="Tuo L."/>
        </authorList>
    </citation>
    <scope>NUCLEOTIDE SEQUENCE [LARGE SCALE GENOMIC DNA]</scope>
    <source>
        <strain evidence="2 3">N2SHLJ1</strain>
    </source>
</reference>
<feature type="domain" description="DUF3502" evidence="1">
    <location>
        <begin position="461"/>
        <end position="531"/>
    </location>
</feature>
<evidence type="ECO:0000313" key="2">
    <source>
        <dbReference type="EMBL" id="TBL80635.1"/>
    </source>
</evidence>
<dbReference type="PANTHER" id="PTHR43649">
    <property type="entry name" value="ARABINOSE-BINDING PROTEIN-RELATED"/>
    <property type="match status" value="1"/>
</dbReference>
<dbReference type="PANTHER" id="PTHR43649:SF17">
    <property type="entry name" value="ABC TRANSPORTER SOLUTE BINDING PROTEIN-SUGAR TRANSPORT"/>
    <property type="match status" value="1"/>
</dbReference>